<dbReference type="AlphaFoldDB" id="K4R1I3"/>
<dbReference type="HOGENOM" id="CLU_021839_3_2_11"/>
<evidence type="ECO:0000259" key="7">
    <source>
        <dbReference type="Pfam" id="PF04542"/>
    </source>
</evidence>
<feature type="domain" description="RNA polymerase sigma-70 region 2" evidence="7">
    <location>
        <begin position="38"/>
        <end position="107"/>
    </location>
</feature>
<dbReference type="SUPFAM" id="SSF50370">
    <property type="entry name" value="Ricin B-like lectins"/>
    <property type="match status" value="1"/>
</dbReference>
<gene>
    <name evidence="10" type="ORF">BN159_2566</name>
</gene>
<dbReference type="Pfam" id="PF14200">
    <property type="entry name" value="RicinB_lectin_2"/>
    <property type="match status" value="1"/>
</dbReference>
<dbReference type="RefSeq" id="WP_015657339.1">
    <property type="nucleotide sequence ID" value="NC_020504.1"/>
</dbReference>
<evidence type="ECO:0000256" key="5">
    <source>
        <dbReference type="ARBA" id="ARBA00023163"/>
    </source>
</evidence>
<dbReference type="PATRIC" id="fig|1214101.3.peg.2606"/>
<evidence type="ECO:0000256" key="1">
    <source>
        <dbReference type="ARBA" id="ARBA00010641"/>
    </source>
</evidence>
<dbReference type="InterPro" id="IPR013249">
    <property type="entry name" value="RNA_pol_sigma70_r4_t2"/>
</dbReference>
<dbReference type="InterPro" id="IPR000772">
    <property type="entry name" value="Ricin_B_lectin"/>
</dbReference>
<dbReference type="SUPFAM" id="SSF88659">
    <property type="entry name" value="Sigma3 and sigma4 domains of RNA polymerase sigma factors"/>
    <property type="match status" value="1"/>
</dbReference>
<evidence type="ECO:0000313" key="10">
    <source>
        <dbReference type="EMBL" id="CCK26945.1"/>
    </source>
</evidence>
<evidence type="ECO:0000313" key="11">
    <source>
        <dbReference type="Proteomes" id="UP000008043"/>
    </source>
</evidence>
<reference evidence="10 11" key="1">
    <citation type="journal article" date="2012" name="J. Bacteriol.">
        <title>Genome sequence of the bacterium Streptomyces davawensis JCM 4913 and heterologous production of the unique antibiotic roseoflavin.</title>
        <authorList>
            <person name="Jankowitsch F."/>
            <person name="Schwarz J."/>
            <person name="Ruckert C."/>
            <person name="Gust B."/>
            <person name="Szczepanowski R."/>
            <person name="Blom J."/>
            <person name="Pelzer S."/>
            <person name="Kalinowski J."/>
            <person name="Mack M."/>
        </authorList>
    </citation>
    <scope>NUCLEOTIDE SEQUENCE [LARGE SCALE GENOMIC DNA]</scope>
    <source>
        <strain evidence="11">DSM 101723 / JCM 4913 / KCC S-0913 / 768</strain>
    </source>
</reference>
<keyword evidence="11" id="KW-1185">Reference proteome</keyword>
<keyword evidence="2" id="KW-0805">Transcription regulation</keyword>
<keyword evidence="3" id="KW-0731">Sigma factor</keyword>
<feature type="domain" description="RNA polymerase sigma factor 70 region 4 type 2" evidence="8">
    <location>
        <begin position="138"/>
        <end position="187"/>
    </location>
</feature>
<dbReference type="Proteomes" id="UP000008043">
    <property type="component" value="Chromosome"/>
</dbReference>
<organism evidence="10 11">
    <name type="scientific">Streptomyces davaonensis (strain DSM 101723 / JCM 4913 / KCC S-0913 / 768)</name>
    <dbReference type="NCBI Taxonomy" id="1214101"/>
    <lineage>
        <taxon>Bacteria</taxon>
        <taxon>Bacillati</taxon>
        <taxon>Actinomycetota</taxon>
        <taxon>Actinomycetes</taxon>
        <taxon>Kitasatosporales</taxon>
        <taxon>Streptomycetaceae</taxon>
        <taxon>Streptomyces</taxon>
    </lineage>
</organism>
<dbReference type="InterPro" id="IPR039425">
    <property type="entry name" value="RNA_pol_sigma-70-like"/>
</dbReference>
<dbReference type="PROSITE" id="PS50231">
    <property type="entry name" value="RICIN_B_LECTIN"/>
    <property type="match status" value="1"/>
</dbReference>
<dbReference type="eggNOG" id="COG1595">
    <property type="taxonomic scope" value="Bacteria"/>
</dbReference>
<dbReference type="InterPro" id="IPR036388">
    <property type="entry name" value="WH-like_DNA-bd_sf"/>
</dbReference>
<dbReference type="Gene3D" id="2.80.10.50">
    <property type="match status" value="1"/>
</dbReference>
<evidence type="ECO:0000256" key="2">
    <source>
        <dbReference type="ARBA" id="ARBA00023015"/>
    </source>
</evidence>
<protein>
    <submittedName>
        <fullName evidence="10">Uncharacterized protein</fullName>
    </submittedName>
</protein>
<dbReference type="InterPro" id="IPR013324">
    <property type="entry name" value="RNA_pol_sigma_r3/r4-like"/>
</dbReference>
<dbReference type="InterPro" id="IPR007627">
    <property type="entry name" value="RNA_pol_sigma70_r2"/>
</dbReference>
<dbReference type="InterPro" id="IPR035992">
    <property type="entry name" value="Ricin_B-like_lectins"/>
</dbReference>
<accession>K4R1I3</accession>
<evidence type="ECO:0000256" key="3">
    <source>
        <dbReference type="ARBA" id="ARBA00023082"/>
    </source>
</evidence>
<feature type="compositionally biased region" description="Pro residues" evidence="6">
    <location>
        <begin position="351"/>
        <end position="367"/>
    </location>
</feature>
<feature type="region of interest" description="Disordered" evidence="6">
    <location>
        <begin position="317"/>
        <end position="383"/>
    </location>
</feature>
<comment type="similarity">
    <text evidence="1">Belongs to the sigma-70 factor family. ECF subfamily.</text>
</comment>
<dbReference type="SUPFAM" id="SSF88946">
    <property type="entry name" value="Sigma2 domain of RNA polymerase sigma factors"/>
    <property type="match status" value="1"/>
</dbReference>
<dbReference type="GO" id="GO:0016987">
    <property type="term" value="F:sigma factor activity"/>
    <property type="evidence" value="ECO:0007669"/>
    <property type="project" value="UniProtKB-KW"/>
</dbReference>
<dbReference type="Pfam" id="PF08281">
    <property type="entry name" value="Sigma70_r4_2"/>
    <property type="match status" value="1"/>
</dbReference>
<dbReference type="Pfam" id="PF04542">
    <property type="entry name" value="Sigma70_r2"/>
    <property type="match status" value="1"/>
</dbReference>
<evidence type="ECO:0000259" key="9">
    <source>
        <dbReference type="Pfam" id="PF14200"/>
    </source>
</evidence>
<dbReference type="KEGG" id="sdv:BN159_2566"/>
<dbReference type="EMBL" id="HE971709">
    <property type="protein sequence ID" value="CCK26945.1"/>
    <property type="molecule type" value="Genomic_DNA"/>
</dbReference>
<evidence type="ECO:0000256" key="6">
    <source>
        <dbReference type="SAM" id="MobiDB-lite"/>
    </source>
</evidence>
<evidence type="ECO:0000259" key="8">
    <source>
        <dbReference type="Pfam" id="PF08281"/>
    </source>
</evidence>
<dbReference type="NCBIfam" id="TIGR02937">
    <property type="entry name" value="sigma70-ECF"/>
    <property type="match status" value="1"/>
</dbReference>
<dbReference type="PANTHER" id="PTHR43133">
    <property type="entry name" value="RNA POLYMERASE ECF-TYPE SIGMA FACTO"/>
    <property type="match status" value="1"/>
</dbReference>
<name>K4R1I3_STRDJ</name>
<dbReference type="CDD" id="cd00161">
    <property type="entry name" value="beta-trefoil_Ricin-like"/>
    <property type="match status" value="1"/>
</dbReference>
<dbReference type="STRING" id="1214101.BN159_2566"/>
<evidence type="ECO:0000256" key="4">
    <source>
        <dbReference type="ARBA" id="ARBA00023125"/>
    </source>
</evidence>
<proteinExistence type="inferred from homology"/>
<dbReference type="Gene3D" id="1.10.1740.10">
    <property type="match status" value="1"/>
</dbReference>
<dbReference type="PANTHER" id="PTHR43133:SF8">
    <property type="entry name" value="RNA POLYMERASE SIGMA FACTOR HI_1459-RELATED"/>
    <property type="match status" value="1"/>
</dbReference>
<dbReference type="InterPro" id="IPR014284">
    <property type="entry name" value="RNA_pol_sigma-70_dom"/>
</dbReference>
<dbReference type="GO" id="GO:0003677">
    <property type="term" value="F:DNA binding"/>
    <property type="evidence" value="ECO:0007669"/>
    <property type="project" value="UniProtKB-KW"/>
</dbReference>
<keyword evidence="5" id="KW-0804">Transcription</keyword>
<keyword evidence="4" id="KW-0238">DNA-binding</keyword>
<dbReference type="InterPro" id="IPR013325">
    <property type="entry name" value="RNA_pol_sigma_r2"/>
</dbReference>
<dbReference type="Gene3D" id="1.10.10.10">
    <property type="entry name" value="Winged helix-like DNA-binding domain superfamily/Winged helix DNA-binding domain"/>
    <property type="match status" value="1"/>
</dbReference>
<feature type="domain" description="Ricin B lectin" evidence="9">
    <location>
        <begin position="375"/>
        <end position="445"/>
    </location>
</feature>
<sequence length="522" mass="55646">MRNSTPGDAAGPVGSDADLTVHIRSGVPGDAQAAAEELYRRHRAPVLAYARTCTRDSHTAEDLTSEAFARALRAVQGGSGPQDAWRPYLLTTVRRTAAAWCRTARRTELAPDFEAWLSEAPMAESGEEWLLHQEEGNRVVRAFRSLPERWRTVLWHSAVEGESPERIAPLLGLSASGVASLTARAREGLREAYLAEYASDPDASEECRHYTGLLAASIRRAGRRRRHQGLERHLADCPRCRHASLELRDLNETLGVALPVGVLMWAGASYGSKAAGAGGAAAGLGKTASGMGTGLKAVGIGAVVLAISVGVYLPFRDGDEPREAPAPRAAAPTSTPPPKPSESPSSSPTRNPTPSPSRPTASPPPSWSPAATDRTQLPIVSTGRCMDIDPVEGAEPYEAACDGSRTQQWELLVDRAAHEVRLRNYATGMCLANSGTEADGAPVRQQRAACTSTEPTARWTYYAGGDGKVVLAQLGSGLYYLGLDDWHNAAQGNPNSPAIGTTANYYNTPSLRFRYAGDAFSV</sequence>
<dbReference type="GO" id="GO:0006352">
    <property type="term" value="P:DNA-templated transcription initiation"/>
    <property type="evidence" value="ECO:0007669"/>
    <property type="project" value="InterPro"/>
</dbReference>